<feature type="compositionally biased region" description="Acidic residues" evidence="1">
    <location>
        <begin position="31"/>
        <end position="40"/>
    </location>
</feature>
<sequence length="148" mass="16156">MLFLEMGASTSAPAQNAQSPTNESPKKQQEVEMEQDDDSDASVMFRDRVVRAARDYMEDSGYSNTSLQTWNSNNSSGAELEFERRTRNHTSNIFILITALQRPSPSAIVNVGRIVDLSRNLLSSFTVQPASVKDNIINGVAVALSGSG</sequence>
<feature type="compositionally biased region" description="Polar residues" evidence="1">
    <location>
        <begin position="8"/>
        <end position="23"/>
    </location>
</feature>
<gene>
    <name evidence="2" type="ORF">OESDEN_19222</name>
</gene>
<protein>
    <submittedName>
        <fullName evidence="2">Uncharacterized protein</fullName>
    </submittedName>
</protein>
<reference evidence="2 3" key="1">
    <citation type="submission" date="2014-03" db="EMBL/GenBank/DDBJ databases">
        <title>Draft genome of the hookworm Oesophagostomum dentatum.</title>
        <authorList>
            <person name="Mitreva M."/>
        </authorList>
    </citation>
    <scope>NUCLEOTIDE SEQUENCE [LARGE SCALE GENOMIC DNA]</scope>
    <source>
        <strain evidence="2 3">OD-Hann</strain>
    </source>
</reference>
<evidence type="ECO:0000256" key="1">
    <source>
        <dbReference type="SAM" id="MobiDB-lite"/>
    </source>
</evidence>
<proteinExistence type="predicted"/>
<evidence type="ECO:0000313" key="2">
    <source>
        <dbReference type="EMBL" id="KHJ81093.1"/>
    </source>
</evidence>
<dbReference type="OrthoDB" id="5863436at2759"/>
<keyword evidence="3" id="KW-1185">Reference proteome</keyword>
<feature type="region of interest" description="Disordered" evidence="1">
    <location>
        <begin position="1"/>
        <end position="43"/>
    </location>
</feature>
<dbReference type="EMBL" id="KN594244">
    <property type="protein sequence ID" value="KHJ81093.1"/>
    <property type="molecule type" value="Genomic_DNA"/>
</dbReference>
<evidence type="ECO:0000313" key="3">
    <source>
        <dbReference type="Proteomes" id="UP000053660"/>
    </source>
</evidence>
<organism evidence="2 3">
    <name type="scientific">Oesophagostomum dentatum</name>
    <name type="common">Nodular worm</name>
    <dbReference type="NCBI Taxonomy" id="61180"/>
    <lineage>
        <taxon>Eukaryota</taxon>
        <taxon>Metazoa</taxon>
        <taxon>Ecdysozoa</taxon>
        <taxon>Nematoda</taxon>
        <taxon>Chromadorea</taxon>
        <taxon>Rhabditida</taxon>
        <taxon>Rhabditina</taxon>
        <taxon>Rhabditomorpha</taxon>
        <taxon>Strongyloidea</taxon>
        <taxon>Strongylidae</taxon>
        <taxon>Oesophagostomum</taxon>
    </lineage>
</organism>
<accession>A0A0B1S6Y2</accession>
<dbReference type="Proteomes" id="UP000053660">
    <property type="component" value="Unassembled WGS sequence"/>
</dbReference>
<dbReference type="AlphaFoldDB" id="A0A0B1S6Y2"/>
<name>A0A0B1S6Y2_OESDE</name>